<dbReference type="PROSITE" id="PS00211">
    <property type="entry name" value="ABC_TRANSPORTER_1"/>
    <property type="match status" value="1"/>
</dbReference>
<sequence>MKANATHNDGEKDQSKSMCPQENEEEISFLHAESSEMSLIWSNLSYTIRERDICGNVRKLNAKYWFKYREKIILHQQNGFLTTGCLMCIIGKSGSGKTTLIEILSGRRNFDAGGDIQILVKAGAVLKCGQINIGYVSQNDHLIEFLTVKESISFASRLKNYDKSSLSHEKSCQELLDQLDLQDCKNVRSSNISGGQRKRLCIAIELVSNPTILLIDEPTSGLDSSSAYQCVRLLKNLTLSKANPKAILVSIHQPSAKTLEEFHKSYILSHDGKCIYFGPNDKLVNYFARFNLRCPQFHNPADYAIEIASADYGEYVIKQMESAQLLQAVQTPTVASKNSDFEKIKLSSVITSMTNHSALAFWLHTKTLIHRSLLTTFRNPALNYLRILVHIFIALVIILLYGSESGSENGCSLFDSGSGVNNLIFENILQKHRNISENLSFLLFSIVFLMLANSTQVLVYPLEARVILKERSNGQVNDYWRFFSFCLICILIAFTGQSLSQAVGALFIHNILAAAFAVPMITLPFVLLCGFFVKADKVNFLLRPTFSISFVRYAYEALLITVYGFGRCDFPYGEQLANNSSESVFQVLNRFSKFMMKLDLNYASARELLVIRSLSK</sequence>
<evidence type="ECO:0000313" key="12">
    <source>
        <dbReference type="EMBL" id="RWS14804.1"/>
    </source>
</evidence>
<dbReference type="GO" id="GO:0005524">
    <property type="term" value="F:ATP binding"/>
    <property type="evidence" value="ECO:0007669"/>
    <property type="project" value="UniProtKB-KW"/>
</dbReference>
<keyword evidence="4 10" id="KW-0812">Transmembrane</keyword>
<dbReference type="InterPro" id="IPR003593">
    <property type="entry name" value="AAA+_ATPase"/>
</dbReference>
<dbReference type="GO" id="GO:0016887">
    <property type="term" value="F:ATP hydrolysis activity"/>
    <property type="evidence" value="ECO:0007669"/>
    <property type="project" value="InterPro"/>
</dbReference>
<dbReference type="OrthoDB" id="9989122at2759"/>
<feature type="non-terminal residue" evidence="12">
    <location>
        <position position="616"/>
    </location>
</feature>
<evidence type="ECO:0000256" key="8">
    <source>
        <dbReference type="ARBA" id="ARBA00023136"/>
    </source>
</evidence>
<keyword evidence="3" id="KW-0813">Transport</keyword>
<dbReference type="EMBL" id="NCKU01000617">
    <property type="protein sequence ID" value="RWS14804.1"/>
    <property type="molecule type" value="Genomic_DNA"/>
</dbReference>
<dbReference type="Gene3D" id="3.40.50.300">
    <property type="entry name" value="P-loop containing nucleotide triphosphate hydrolases"/>
    <property type="match status" value="1"/>
</dbReference>
<dbReference type="GO" id="GO:0005886">
    <property type="term" value="C:plasma membrane"/>
    <property type="evidence" value="ECO:0007669"/>
    <property type="project" value="TreeGrafter"/>
</dbReference>
<feature type="transmembrane region" description="Helical" evidence="10">
    <location>
        <begin position="384"/>
        <end position="403"/>
    </location>
</feature>
<accession>A0A3S3PL47</accession>
<comment type="similarity">
    <text evidence="2">Belongs to the ABC transporter superfamily. ABCG family. Eye pigment precursor importer (TC 3.A.1.204) subfamily.</text>
</comment>
<protein>
    <submittedName>
        <fullName evidence="12">ABC transporter sub-family G-like protein 1</fullName>
    </submittedName>
</protein>
<evidence type="ECO:0000256" key="10">
    <source>
        <dbReference type="SAM" id="Phobius"/>
    </source>
</evidence>
<dbReference type="Proteomes" id="UP000285301">
    <property type="component" value="Unassembled WGS sequence"/>
</dbReference>
<dbReference type="PANTHER" id="PTHR48041:SF78">
    <property type="entry name" value="ABC TRANSPORTER EXPRESSED IN TRACHEA, ISOFORM A"/>
    <property type="match status" value="1"/>
</dbReference>
<organism evidence="12 13">
    <name type="scientific">Dinothrombium tinctorium</name>
    <dbReference type="NCBI Taxonomy" id="1965070"/>
    <lineage>
        <taxon>Eukaryota</taxon>
        <taxon>Metazoa</taxon>
        <taxon>Ecdysozoa</taxon>
        <taxon>Arthropoda</taxon>
        <taxon>Chelicerata</taxon>
        <taxon>Arachnida</taxon>
        <taxon>Acari</taxon>
        <taxon>Acariformes</taxon>
        <taxon>Trombidiformes</taxon>
        <taxon>Prostigmata</taxon>
        <taxon>Anystina</taxon>
        <taxon>Parasitengona</taxon>
        <taxon>Trombidioidea</taxon>
        <taxon>Trombidiidae</taxon>
        <taxon>Dinothrombium</taxon>
    </lineage>
</organism>
<dbReference type="SUPFAM" id="SSF52540">
    <property type="entry name" value="P-loop containing nucleoside triphosphate hydrolases"/>
    <property type="match status" value="1"/>
</dbReference>
<dbReference type="InterPro" id="IPR043926">
    <property type="entry name" value="ABCG_dom"/>
</dbReference>
<comment type="caution">
    <text evidence="12">The sequence shown here is derived from an EMBL/GenBank/DDBJ whole genome shotgun (WGS) entry which is preliminary data.</text>
</comment>
<feature type="transmembrane region" description="Helical" evidence="10">
    <location>
        <begin position="439"/>
        <end position="459"/>
    </location>
</feature>
<dbReference type="InterPro" id="IPR050352">
    <property type="entry name" value="ABCG_transporters"/>
</dbReference>
<name>A0A3S3PL47_9ACAR</name>
<evidence type="ECO:0000256" key="4">
    <source>
        <dbReference type="ARBA" id="ARBA00022692"/>
    </source>
</evidence>
<evidence type="ECO:0000256" key="6">
    <source>
        <dbReference type="ARBA" id="ARBA00022840"/>
    </source>
</evidence>
<dbReference type="GO" id="GO:0140359">
    <property type="term" value="F:ABC-type transporter activity"/>
    <property type="evidence" value="ECO:0007669"/>
    <property type="project" value="InterPro"/>
</dbReference>
<keyword evidence="6" id="KW-0067">ATP-binding</keyword>
<evidence type="ECO:0000256" key="7">
    <source>
        <dbReference type="ARBA" id="ARBA00022989"/>
    </source>
</evidence>
<dbReference type="STRING" id="1965070.A0A3S3PL47"/>
<dbReference type="InterPro" id="IPR003439">
    <property type="entry name" value="ABC_transporter-like_ATP-bd"/>
</dbReference>
<dbReference type="SMART" id="SM00382">
    <property type="entry name" value="AAA"/>
    <property type="match status" value="1"/>
</dbReference>
<evidence type="ECO:0000256" key="3">
    <source>
        <dbReference type="ARBA" id="ARBA00022448"/>
    </source>
</evidence>
<evidence type="ECO:0000256" key="9">
    <source>
        <dbReference type="SAM" id="MobiDB-lite"/>
    </source>
</evidence>
<feature type="transmembrane region" description="Helical" evidence="10">
    <location>
        <begin position="511"/>
        <end position="533"/>
    </location>
</feature>
<feature type="domain" description="ABC transporter" evidence="11">
    <location>
        <begin position="57"/>
        <end position="296"/>
    </location>
</feature>
<keyword evidence="7 10" id="KW-1133">Transmembrane helix</keyword>
<evidence type="ECO:0000256" key="2">
    <source>
        <dbReference type="ARBA" id="ARBA00005814"/>
    </source>
</evidence>
<feature type="region of interest" description="Disordered" evidence="9">
    <location>
        <begin position="1"/>
        <end position="21"/>
    </location>
</feature>
<proteinExistence type="inferred from homology"/>
<keyword evidence="8 10" id="KW-0472">Membrane</keyword>
<dbReference type="Pfam" id="PF00005">
    <property type="entry name" value="ABC_tran"/>
    <property type="match status" value="1"/>
</dbReference>
<dbReference type="PROSITE" id="PS50893">
    <property type="entry name" value="ABC_TRANSPORTER_2"/>
    <property type="match status" value="1"/>
</dbReference>
<dbReference type="InterPro" id="IPR017871">
    <property type="entry name" value="ABC_transporter-like_CS"/>
</dbReference>
<keyword evidence="13" id="KW-1185">Reference proteome</keyword>
<dbReference type="InterPro" id="IPR027417">
    <property type="entry name" value="P-loop_NTPase"/>
</dbReference>
<dbReference type="Pfam" id="PF01061">
    <property type="entry name" value="ABC2_membrane"/>
    <property type="match status" value="2"/>
</dbReference>
<gene>
    <name evidence="12" type="ORF">B4U79_13505</name>
</gene>
<reference evidence="12 13" key="1">
    <citation type="journal article" date="2018" name="Gigascience">
        <title>Genomes of trombidid mites reveal novel predicted allergens and laterally-transferred genes associated with secondary metabolism.</title>
        <authorList>
            <person name="Dong X."/>
            <person name="Chaisiri K."/>
            <person name="Xia D."/>
            <person name="Armstrong S.D."/>
            <person name="Fang Y."/>
            <person name="Donnelly M.J."/>
            <person name="Kadowaki T."/>
            <person name="McGarry J.W."/>
            <person name="Darby A.C."/>
            <person name="Makepeace B.L."/>
        </authorList>
    </citation>
    <scope>NUCLEOTIDE SEQUENCE [LARGE SCALE GENOMIC DNA]</scope>
    <source>
        <strain evidence="12">UoL-WK</strain>
    </source>
</reference>
<feature type="transmembrane region" description="Helical" evidence="10">
    <location>
        <begin position="479"/>
        <end position="499"/>
    </location>
</feature>
<evidence type="ECO:0000313" key="13">
    <source>
        <dbReference type="Proteomes" id="UP000285301"/>
    </source>
</evidence>
<dbReference type="Pfam" id="PF19055">
    <property type="entry name" value="ABC2_membrane_7"/>
    <property type="match status" value="1"/>
</dbReference>
<dbReference type="AlphaFoldDB" id="A0A3S3PL47"/>
<evidence type="ECO:0000256" key="5">
    <source>
        <dbReference type="ARBA" id="ARBA00022741"/>
    </source>
</evidence>
<keyword evidence="5" id="KW-0547">Nucleotide-binding</keyword>
<dbReference type="InterPro" id="IPR013525">
    <property type="entry name" value="ABC2_TM"/>
</dbReference>
<comment type="subcellular location">
    <subcellularLocation>
        <location evidence="1">Membrane</location>
        <topology evidence="1">Multi-pass membrane protein</topology>
    </subcellularLocation>
</comment>
<evidence type="ECO:0000256" key="1">
    <source>
        <dbReference type="ARBA" id="ARBA00004141"/>
    </source>
</evidence>
<dbReference type="PANTHER" id="PTHR48041">
    <property type="entry name" value="ABC TRANSPORTER G FAMILY MEMBER 28"/>
    <property type="match status" value="1"/>
</dbReference>
<evidence type="ECO:0000259" key="11">
    <source>
        <dbReference type="PROSITE" id="PS50893"/>
    </source>
</evidence>